<proteinExistence type="predicted"/>
<dbReference type="PANTHER" id="PTHR12585:SF55">
    <property type="entry name" value="SISTER CHROMATID COHESION 1 PROTEIN 3"/>
    <property type="match status" value="1"/>
</dbReference>
<name>A0A8X7TY32_BRACI</name>
<dbReference type="GO" id="GO:1990414">
    <property type="term" value="P:replication-born double-strand break repair via sister chromatid exchange"/>
    <property type="evidence" value="ECO:0007669"/>
    <property type="project" value="TreeGrafter"/>
</dbReference>
<evidence type="ECO:0000256" key="2">
    <source>
        <dbReference type="ARBA" id="ARBA00023242"/>
    </source>
</evidence>
<dbReference type="Pfam" id="PF04825">
    <property type="entry name" value="Rad21_Rec8_N"/>
    <property type="match status" value="1"/>
</dbReference>
<evidence type="ECO:0000313" key="5">
    <source>
        <dbReference type="Proteomes" id="UP000886595"/>
    </source>
</evidence>
<evidence type="ECO:0000256" key="1">
    <source>
        <dbReference type="ARBA" id="ARBA00004123"/>
    </source>
</evidence>
<dbReference type="GO" id="GO:0008278">
    <property type="term" value="C:cohesin complex"/>
    <property type="evidence" value="ECO:0007669"/>
    <property type="project" value="InterPro"/>
</dbReference>
<feature type="domain" description="Rad21/Rec8-like protein N-terminal" evidence="3">
    <location>
        <begin position="1"/>
        <end position="41"/>
    </location>
</feature>
<keyword evidence="5" id="KW-1185">Reference proteome</keyword>
<dbReference type="AlphaFoldDB" id="A0A8X7TY32"/>
<dbReference type="OrthoDB" id="10071381at2759"/>
<keyword evidence="2" id="KW-0539">Nucleus</keyword>
<dbReference type="GO" id="GO:0005634">
    <property type="term" value="C:nucleus"/>
    <property type="evidence" value="ECO:0007669"/>
    <property type="project" value="UniProtKB-SubCell"/>
</dbReference>
<dbReference type="InterPro" id="IPR039781">
    <property type="entry name" value="Rad21/Rec8-like"/>
</dbReference>
<dbReference type="InterPro" id="IPR006910">
    <property type="entry name" value="Rad21_Rec8_N"/>
</dbReference>
<dbReference type="EMBL" id="JAAMPC010000015">
    <property type="protein sequence ID" value="KAG2258662.1"/>
    <property type="molecule type" value="Genomic_DNA"/>
</dbReference>
<reference evidence="4 5" key="1">
    <citation type="submission" date="2020-02" db="EMBL/GenBank/DDBJ databases">
        <authorList>
            <person name="Ma Q."/>
            <person name="Huang Y."/>
            <person name="Song X."/>
            <person name="Pei D."/>
        </authorList>
    </citation>
    <scope>NUCLEOTIDE SEQUENCE [LARGE SCALE GENOMIC DNA]</scope>
    <source>
        <strain evidence="4">Sxm20200214</strain>
        <tissue evidence="4">Leaf</tissue>
    </source>
</reference>
<gene>
    <name evidence="4" type="ORF">Bca52824_077956</name>
</gene>
<dbReference type="GO" id="GO:0007062">
    <property type="term" value="P:sister chromatid cohesion"/>
    <property type="evidence" value="ECO:0007669"/>
    <property type="project" value="InterPro"/>
</dbReference>
<dbReference type="Proteomes" id="UP000886595">
    <property type="component" value="Unassembled WGS sequence"/>
</dbReference>
<dbReference type="PANTHER" id="PTHR12585">
    <property type="entry name" value="SCC1 / RAD21 FAMILY MEMBER"/>
    <property type="match status" value="1"/>
</dbReference>
<organism evidence="4 5">
    <name type="scientific">Brassica carinata</name>
    <name type="common">Ethiopian mustard</name>
    <name type="synonym">Abyssinian cabbage</name>
    <dbReference type="NCBI Taxonomy" id="52824"/>
    <lineage>
        <taxon>Eukaryota</taxon>
        <taxon>Viridiplantae</taxon>
        <taxon>Streptophyta</taxon>
        <taxon>Embryophyta</taxon>
        <taxon>Tracheophyta</taxon>
        <taxon>Spermatophyta</taxon>
        <taxon>Magnoliopsida</taxon>
        <taxon>eudicotyledons</taxon>
        <taxon>Gunneridae</taxon>
        <taxon>Pentapetalae</taxon>
        <taxon>rosids</taxon>
        <taxon>malvids</taxon>
        <taxon>Brassicales</taxon>
        <taxon>Brassicaceae</taxon>
        <taxon>Brassiceae</taxon>
        <taxon>Brassica</taxon>
    </lineage>
</organism>
<evidence type="ECO:0000313" key="4">
    <source>
        <dbReference type="EMBL" id="KAG2258662.1"/>
    </source>
</evidence>
<evidence type="ECO:0000259" key="3">
    <source>
        <dbReference type="Pfam" id="PF04825"/>
    </source>
</evidence>
<sequence>MFYSHVYLARKGPLGTVWAAAHLQQRLKKSHYTATNIPKTAPVESVTLPQALNLDDFQLDDDTHEGEFDNHLRSQEDITLTDQIPTGVDPYVAITFDEVSFLLAYYDYEVDFDYWLLKESFVCLSYRISVQDLAQWMSSESLYRVLISSTTHMLKDMPF</sequence>
<accession>A0A8X7TY32</accession>
<comment type="subcellular location">
    <subcellularLocation>
        <location evidence="1">Nucleus</location>
    </subcellularLocation>
</comment>
<protein>
    <recommendedName>
        <fullName evidence="3">Rad21/Rec8-like protein N-terminal domain-containing protein</fullName>
    </recommendedName>
</protein>
<dbReference type="GO" id="GO:0003682">
    <property type="term" value="F:chromatin binding"/>
    <property type="evidence" value="ECO:0007669"/>
    <property type="project" value="TreeGrafter"/>
</dbReference>
<comment type="caution">
    <text evidence="4">The sequence shown here is derived from an EMBL/GenBank/DDBJ whole genome shotgun (WGS) entry which is preliminary data.</text>
</comment>